<accession>A0A7Y2M4K0</accession>
<organism evidence="1 2">
    <name type="scientific">Microbacterium ulmi</name>
    <dbReference type="NCBI Taxonomy" id="179095"/>
    <lineage>
        <taxon>Bacteria</taxon>
        <taxon>Bacillati</taxon>
        <taxon>Actinomycetota</taxon>
        <taxon>Actinomycetes</taxon>
        <taxon>Micrococcales</taxon>
        <taxon>Microbacteriaceae</taxon>
        <taxon>Microbacterium</taxon>
    </lineage>
</organism>
<dbReference type="AlphaFoldDB" id="A0A7Y2M4K0"/>
<reference evidence="1 2" key="1">
    <citation type="submission" date="2020-05" db="EMBL/GenBank/DDBJ databases">
        <title>MicrobeNet Type strains.</title>
        <authorList>
            <person name="Nicholson A.C."/>
        </authorList>
    </citation>
    <scope>NUCLEOTIDE SEQUENCE [LARGE SCALE GENOMIC DNA]</scope>
    <source>
        <strain evidence="1 2">JCM 14282</strain>
    </source>
</reference>
<comment type="caution">
    <text evidence="1">The sequence shown here is derived from an EMBL/GenBank/DDBJ whole genome shotgun (WGS) entry which is preliminary data.</text>
</comment>
<gene>
    <name evidence="1" type="ORF">HLA99_14120</name>
</gene>
<sequence>MRWDRLFDDLEDQLASEWEAERAALDTEAERLRLSRVALREWLEAIAGQAGGATPSIELVDGTVLSGHVEGVGADWIALEPSGSRPATLLVPLSSIASIGMAHADVLRSARPAATARSPLADRLTLGYVLRDLVRRRAGVALQLATGRLLTGTIDRAGADHLDLALHDPGAPRRASEVTGHRLVAFSAIAFVRVEHPTALV</sequence>
<name>A0A7Y2M4K0_9MICO</name>
<proteinExistence type="predicted"/>
<protein>
    <submittedName>
        <fullName evidence="1">Uncharacterized protein</fullName>
    </submittedName>
</protein>
<dbReference type="Proteomes" id="UP000543598">
    <property type="component" value="Unassembled WGS sequence"/>
</dbReference>
<evidence type="ECO:0000313" key="1">
    <source>
        <dbReference type="EMBL" id="NNH04983.1"/>
    </source>
</evidence>
<dbReference type="RefSeq" id="WP_167039015.1">
    <property type="nucleotide sequence ID" value="NZ_BAAANA010000001.1"/>
</dbReference>
<dbReference type="EMBL" id="JABEMB010000028">
    <property type="protein sequence ID" value="NNH04983.1"/>
    <property type="molecule type" value="Genomic_DNA"/>
</dbReference>
<evidence type="ECO:0000313" key="2">
    <source>
        <dbReference type="Proteomes" id="UP000543598"/>
    </source>
</evidence>
<keyword evidence="2" id="KW-1185">Reference proteome</keyword>